<feature type="compositionally biased region" description="Polar residues" evidence="1">
    <location>
        <begin position="37"/>
        <end position="47"/>
    </location>
</feature>
<reference evidence="3" key="1">
    <citation type="journal article" date="2015" name="Nat. Genet.">
        <title>The genome and transcriptome of the zoonotic hookworm Ancylostoma ceylanicum identify infection-specific gene families.</title>
        <authorList>
            <person name="Schwarz E.M."/>
            <person name="Hu Y."/>
            <person name="Antoshechkin I."/>
            <person name="Miller M.M."/>
            <person name="Sternberg P.W."/>
            <person name="Aroian R.V."/>
        </authorList>
    </citation>
    <scope>NUCLEOTIDE SEQUENCE</scope>
    <source>
        <strain evidence="3">HY135</strain>
    </source>
</reference>
<evidence type="ECO:0000256" key="1">
    <source>
        <dbReference type="SAM" id="MobiDB-lite"/>
    </source>
</evidence>
<evidence type="ECO:0000313" key="2">
    <source>
        <dbReference type="EMBL" id="EYC00303.1"/>
    </source>
</evidence>
<dbReference type="AlphaFoldDB" id="A0A016TCB7"/>
<keyword evidence="3" id="KW-1185">Reference proteome</keyword>
<evidence type="ECO:0000313" key="3">
    <source>
        <dbReference type="Proteomes" id="UP000024635"/>
    </source>
</evidence>
<dbReference type="EMBL" id="JARK01001452">
    <property type="protein sequence ID" value="EYC00303.1"/>
    <property type="molecule type" value="Genomic_DNA"/>
</dbReference>
<gene>
    <name evidence="2" type="primary">Acey_s0116.g550</name>
    <name evidence="2" type="ORF">Y032_0116g550</name>
</gene>
<proteinExistence type="predicted"/>
<sequence length="75" mass="8022">MRKTSTCLSSTLSASAPRTPRFAVSESDGTGQPVRGDQTSGCTSLISDQGDKGTTRHTGCFMLCTFSIIECNQHY</sequence>
<name>A0A016TCB7_9BILA</name>
<accession>A0A016TCB7</accession>
<protein>
    <submittedName>
        <fullName evidence="2">Uncharacterized protein</fullName>
    </submittedName>
</protein>
<feature type="region of interest" description="Disordered" evidence="1">
    <location>
        <begin position="1"/>
        <end position="56"/>
    </location>
</feature>
<comment type="caution">
    <text evidence="2">The sequence shown here is derived from an EMBL/GenBank/DDBJ whole genome shotgun (WGS) entry which is preliminary data.</text>
</comment>
<organism evidence="2 3">
    <name type="scientific">Ancylostoma ceylanicum</name>
    <dbReference type="NCBI Taxonomy" id="53326"/>
    <lineage>
        <taxon>Eukaryota</taxon>
        <taxon>Metazoa</taxon>
        <taxon>Ecdysozoa</taxon>
        <taxon>Nematoda</taxon>
        <taxon>Chromadorea</taxon>
        <taxon>Rhabditida</taxon>
        <taxon>Rhabditina</taxon>
        <taxon>Rhabditomorpha</taxon>
        <taxon>Strongyloidea</taxon>
        <taxon>Ancylostomatidae</taxon>
        <taxon>Ancylostomatinae</taxon>
        <taxon>Ancylostoma</taxon>
    </lineage>
</organism>
<feature type="compositionally biased region" description="Low complexity" evidence="1">
    <location>
        <begin position="1"/>
        <end position="16"/>
    </location>
</feature>
<dbReference type="Proteomes" id="UP000024635">
    <property type="component" value="Unassembled WGS sequence"/>
</dbReference>